<evidence type="ECO:0000259" key="7">
    <source>
        <dbReference type="SMART" id="SM00642"/>
    </source>
</evidence>
<reference evidence="9" key="1">
    <citation type="journal article" date="2019" name="Int. J. Syst. Evol. Microbiol.">
        <title>The Global Catalogue of Microorganisms (GCM) 10K type strain sequencing project: providing services to taxonomists for standard genome sequencing and annotation.</title>
        <authorList>
            <consortium name="The Broad Institute Genomics Platform"/>
            <consortium name="The Broad Institute Genome Sequencing Center for Infectious Disease"/>
            <person name="Wu L."/>
            <person name="Ma J."/>
        </authorList>
    </citation>
    <scope>NUCLEOTIDE SEQUENCE [LARGE SCALE GENOMIC DNA]</scope>
    <source>
        <strain evidence="9">JCM 16703</strain>
    </source>
</reference>
<keyword evidence="4 6" id="KW-0119">Carbohydrate metabolism</keyword>
<keyword evidence="3 6" id="KW-0808">Transferase</keyword>
<feature type="site" description="Transition state stabilizer" evidence="6">
    <location>
        <position position="469"/>
    </location>
</feature>
<dbReference type="CDD" id="cd11344">
    <property type="entry name" value="AmyAc_GlgE_like"/>
    <property type="match status" value="1"/>
</dbReference>
<dbReference type="Gene3D" id="3.20.20.80">
    <property type="entry name" value="Glycosidases"/>
    <property type="match status" value="1"/>
</dbReference>
<name>A0ABP7XER5_9ACTN</name>
<dbReference type="InterPro" id="IPR049171">
    <property type="entry name" value="GLGE_C"/>
</dbReference>
<evidence type="ECO:0000256" key="6">
    <source>
        <dbReference type="HAMAP-Rule" id="MF_02124"/>
    </source>
</evidence>
<dbReference type="Pfam" id="PF21702">
    <property type="entry name" value="GLGE_C"/>
    <property type="match status" value="1"/>
</dbReference>
<evidence type="ECO:0000256" key="1">
    <source>
        <dbReference type="ARBA" id="ARBA00011738"/>
    </source>
</evidence>
<dbReference type="InterPro" id="IPR017853">
    <property type="entry name" value="GH"/>
</dbReference>
<sequence length="655" mass="72704">MVGRIPVMDVMPLVDRGRQPAKATVGEPLPVRATVFREGHDLLGAEVVLIAPDGSRRDPVRMTESPTDPGRHTAWVTPDTEGAWLFEVHAWSDPVATWQHDAAIKIRAAVDVELMFTEGKLLLDRIKATLARPGDKALVTAATKACTDKKRPPAARLAVLEDPELTAVLRANPLRELVTIEGPFPLHADRVRALYGSWYEFFPRSEGAAPDTKGVLRSGTFRTAAKRLDAVAAMGFDVVYLPPIHPIGEINRKGPNNTLTPGPDDVGSPWAIGSKAGGHDAIHPDLGTIEDFDAFVARANELGLEVALDLALQAAPDHPWVASNPEFFTTRADGSIAYAENPPKKYQDIYPINFDNDPEGIRAEVLRVVKHWMSHGVRIFRVDNPHTKPVDFWEWLLAEVRASDPDVIFLAEAFTKPAMMRGLGSVGFHQSYTYFTWRTAKGEIEDYLRELSSITDHVMRPNFFVNTPDILHAYLQYGGPAAFKVRAALAATASPTWGVYAGYELYEHVAVKPGSEEYLDSEKYQLRPRDWAAAEAEGRTLAPYLTLLNDIRRRHPALQLLRNLVVHRSDDDNILVFSKQAGDDRVIVVINLDPHAARETTVHLDLAALGLAWGESFVVHDEITGADWSWGEHDYVRLDPYHEPAHILSVRRTAP</sequence>
<keyword evidence="2 6" id="KW-0328">Glycosyltransferase</keyword>
<feature type="binding site" evidence="6">
    <location>
        <position position="253"/>
    </location>
    <ligand>
        <name>alpha-maltose 1-phosphate</name>
        <dbReference type="ChEBI" id="CHEBI:63576"/>
    </ligand>
</feature>
<dbReference type="EMBL" id="BAAAZH010000010">
    <property type="protein sequence ID" value="GAA4114006.1"/>
    <property type="molecule type" value="Genomic_DNA"/>
</dbReference>
<comment type="function">
    <text evidence="6">Maltosyltransferase that uses maltose 1-phosphate (M1P) as the sugar donor to elongate linear or branched alpha-(1-&gt;4)-glucans. Is involved in a branched alpha-glucan biosynthetic pathway from trehalose, together with TreS, Mak and GlgB.</text>
</comment>
<evidence type="ECO:0000256" key="4">
    <source>
        <dbReference type="ARBA" id="ARBA00023277"/>
    </source>
</evidence>
<dbReference type="InterPro" id="IPR013783">
    <property type="entry name" value="Ig-like_fold"/>
</dbReference>
<feature type="binding site" evidence="6">
    <location>
        <begin position="523"/>
        <end position="524"/>
    </location>
    <ligand>
        <name>alpha-maltose 1-phosphate</name>
        <dbReference type="ChEBI" id="CHEBI:63576"/>
    </ligand>
</feature>
<gene>
    <name evidence="6" type="primary">glgE</name>
    <name evidence="8" type="ORF">GCM10022215_11760</name>
</gene>
<comment type="catalytic activity">
    <reaction evidence="5 6">
        <text>alpha-maltose 1-phosphate + [(1-&gt;4)-alpha-D-glucosyl](n) = [(1-&gt;4)-alpha-D-glucosyl](n+2) + phosphate</text>
        <dbReference type="Rhea" id="RHEA:42692"/>
        <dbReference type="Rhea" id="RHEA-COMP:9584"/>
        <dbReference type="Rhea" id="RHEA-COMP:10183"/>
        <dbReference type="ChEBI" id="CHEBI:15444"/>
        <dbReference type="ChEBI" id="CHEBI:43474"/>
        <dbReference type="ChEBI" id="CHEBI:63576"/>
        <dbReference type="EC" id="2.4.99.16"/>
    </reaction>
</comment>
<accession>A0ABP7XER5</accession>
<proteinExistence type="inferred from homology"/>
<keyword evidence="9" id="KW-1185">Reference proteome</keyword>
<dbReference type="Gene3D" id="2.60.40.1180">
    <property type="entry name" value="Golgi alpha-mannosidase II"/>
    <property type="match status" value="1"/>
</dbReference>
<dbReference type="PANTHER" id="PTHR47786">
    <property type="entry name" value="ALPHA-1,4-GLUCAN:MALTOSE-1-PHOSPHATE MALTOSYLTRANSFERASE"/>
    <property type="match status" value="1"/>
</dbReference>
<feature type="binding site" evidence="6">
    <location>
        <position position="384"/>
    </location>
    <ligand>
        <name>alpha-maltose 1-phosphate</name>
        <dbReference type="ChEBI" id="CHEBI:63576"/>
    </ligand>
</feature>
<dbReference type="EC" id="2.4.99.16" evidence="6"/>
<dbReference type="PANTHER" id="PTHR47786:SF2">
    <property type="entry name" value="GLYCOSYL HYDROLASE FAMILY 13 CATALYTIC DOMAIN-CONTAINING PROTEIN"/>
    <property type="match status" value="1"/>
</dbReference>
<feature type="active site" description="Nucleophile" evidence="6">
    <location>
        <position position="383"/>
    </location>
</feature>
<dbReference type="InterPro" id="IPR013780">
    <property type="entry name" value="Glyco_hydro_b"/>
</dbReference>
<dbReference type="InterPro" id="IPR006047">
    <property type="entry name" value="GH13_cat_dom"/>
</dbReference>
<comment type="subunit">
    <text evidence="1 6">Homodimer.</text>
</comment>
<dbReference type="SMART" id="SM00642">
    <property type="entry name" value="Aamy"/>
    <property type="match status" value="1"/>
</dbReference>
<evidence type="ECO:0000256" key="5">
    <source>
        <dbReference type="ARBA" id="ARBA00048735"/>
    </source>
</evidence>
<dbReference type="InterPro" id="IPR021828">
    <property type="entry name" value="GlgE_dom_N/S"/>
</dbReference>
<dbReference type="Gene3D" id="1.20.58.80">
    <property type="entry name" value="Phosphotransferase system, lactose/cellobiose-type IIA subunit"/>
    <property type="match status" value="1"/>
</dbReference>
<evidence type="ECO:0000313" key="9">
    <source>
        <dbReference type="Proteomes" id="UP001501495"/>
    </source>
</evidence>
<dbReference type="Gene3D" id="2.60.40.10">
    <property type="entry name" value="Immunoglobulins"/>
    <property type="match status" value="1"/>
</dbReference>
<evidence type="ECO:0000256" key="2">
    <source>
        <dbReference type="ARBA" id="ARBA00022676"/>
    </source>
</evidence>
<comment type="caution">
    <text evidence="8">The sequence shown here is derived from an EMBL/GenBank/DDBJ whole genome shotgun (WGS) entry which is preliminary data.</text>
</comment>
<dbReference type="Proteomes" id="UP001501495">
    <property type="component" value="Unassembled WGS sequence"/>
</dbReference>
<protein>
    <recommendedName>
        <fullName evidence="6">Alpha-1,4-glucan:maltose-1-phosphate maltosyltransferase</fullName>
        <shortName evidence="6">GMPMT</shortName>
        <ecNumber evidence="6">2.4.99.16</ecNumber>
    </recommendedName>
    <alternativeName>
        <fullName evidence="6">(1-&gt;4)-alpha-D-glucan:maltose-1-phosphate alpha-D-maltosyltransferase</fullName>
    </alternativeName>
</protein>
<comment type="similarity">
    <text evidence="6">Belongs to the glycosyl hydrolase 13 family. GlgE subfamily.</text>
</comment>
<feature type="binding site" evidence="6">
    <location>
        <position position="348"/>
    </location>
    <ligand>
        <name>alpha-maltose 1-phosphate</name>
        <dbReference type="ChEBI" id="CHEBI:63576"/>
    </ligand>
</feature>
<dbReference type="Pfam" id="PF11896">
    <property type="entry name" value="GlgE_dom_N_S"/>
    <property type="match status" value="1"/>
</dbReference>
<feature type="active site" description="Proton donor" evidence="6">
    <location>
        <position position="412"/>
    </location>
</feature>
<dbReference type="SUPFAM" id="SSF51445">
    <property type="entry name" value="(Trans)glycosidases"/>
    <property type="match status" value="1"/>
</dbReference>
<evidence type="ECO:0000313" key="8">
    <source>
        <dbReference type="EMBL" id="GAA4114006.1"/>
    </source>
</evidence>
<feature type="domain" description="Glycosyl hydrolase family 13 catalytic" evidence="7">
    <location>
        <begin position="196"/>
        <end position="527"/>
    </location>
</feature>
<feature type="binding site" evidence="6">
    <location>
        <position position="313"/>
    </location>
    <ligand>
        <name>alpha-maltose 1-phosphate</name>
        <dbReference type="ChEBI" id="CHEBI:63576"/>
    </ligand>
</feature>
<dbReference type="RefSeq" id="WP_344732334.1">
    <property type="nucleotide sequence ID" value="NZ_BAAAZH010000010.1"/>
</dbReference>
<dbReference type="SUPFAM" id="SSF51011">
    <property type="entry name" value="Glycosyl hydrolase domain"/>
    <property type="match status" value="1"/>
</dbReference>
<evidence type="ECO:0000256" key="3">
    <source>
        <dbReference type="ARBA" id="ARBA00022679"/>
    </source>
</evidence>
<organism evidence="8 9">
    <name type="scientific">Nocardioides fonticola</name>
    <dbReference type="NCBI Taxonomy" id="450363"/>
    <lineage>
        <taxon>Bacteria</taxon>
        <taxon>Bacillati</taxon>
        <taxon>Actinomycetota</taxon>
        <taxon>Actinomycetes</taxon>
        <taxon>Propionibacteriales</taxon>
        <taxon>Nocardioidaceae</taxon>
        <taxon>Nocardioides</taxon>
    </lineage>
</organism>
<dbReference type="InterPro" id="IPR026585">
    <property type="entry name" value="GlgE"/>
</dbReference>
<dbReference type="HAMAP" id="MF_02124">
    <property type="entry name" value="GlgE"/>
    <property type="match status" value="1"/>
</dbReference>